<name>A0ABN9X933_9DINO</name>
<comment type="caution">
    <text evidence="2">The sequence shown here is derived from an EMBL/GenBank/DDBJ whole genome shotgun (WGS) entry which is preliminary data.</text>
</comment>
<feature type="transmembrane region" description="Helical" evidence="1">
    <location>
        <begin position="43"/>
        <end position="65"/>
    </location>
</feature>
<feature type="non-terminal residue" evidence="2">
    <location>
        <position position="178"/>
    </location>
</feature>
<keyword evidence="3" id="KW-1185">Reference proteome</keyword>
<evidence type="ECO:0000313" key="2">
    <source>
        <dbReference type="EMBL" id="CAK0894591.1"/>
    </source>
</evidence>
<protein>
    <submittedName>
        <fullName evidence="2">Uncharacterized protein</fullName>
    </submittedName>
</protein>
<evidence type="ECO:0000313" key="3">
    <source>
        <dbReference type="Proteomes" id="UP001189429"/>
    </source>
</evidence>
<gene>
    <name evidence="2" type="ORF">PCOR1329_LOCUS73607</name>
</gene>
<keyword evidence="1" id="KW-1133">Transmembrane helix</keyword>
<reference evidence="2" key="1">
    <citation type="submission" date="2023-10" db="EMBL/GenBank/DDBJ databases">
        <authorList>
            <person name="Chen Y."/>
            <person name="Shah S."/>
            <person name="Dougan E. K."/>
            <person name="Thang M."/>
            <person name="Chan C."/>
        </authorList>
    </citation>
    <scope>NUCLEOTIDE SEQUENCE [LARGE SCALE GENOMIC DNA]</scope>
</reference>
<keyword evidence="1" id="KW-0812">Transmembrane</keyword>
<proteinExistence type="predicted"/>
<accession>A0ABN9X933</accession>
<dbReference type="Proteomes" id="UP001189429">
    <property type="component" value="Unassembled WGS sequence"/>
</dbReference>
<sequence length="178" mass="19957">MAERTAISVYCWCDQLHRILCVAPVFEMNRVLDFSRPSEVFRAALRFFSTVVTVVLNFALVRSYVKEARSCARRLDESLTIASRIAGALGDFDLDAADALIRACDCAQSPVVEPLARLHGSLRGYRPFLPNYLFPQVVVDGDPTSDRALAWAMRGQRTSWEHVASAVGRMRDPDYSLK</sequence>
<dbReference type="EMBL" id="CAUYUJ010019923">
    <property type="protein sequence ID" value="CAK0894591.1"/>
    <property type="molecule type" value="Genomic_DNA"/>
</dbReference>
<evidence type="ECO:0000256" key="1">
    <source>
        <dbReference type="SAM" id="Phobius"/>
    </source>
</evidence>
<organism evidence="2 3">
    <name type="scientific">Prorocentrum cordatum</name>
    <dbReference type="NCBI Taxonomy" id="2364126"/>
    <lineage>
        <taxon>Eukaryota</taxon>
        <taxon>Sar</taxon>
        <taxon>Alveolata</taxon>
        <taxon>Dinophyceae</taxon>
        <taxon>Prorocentrales</taxon>
        <taxon>Prorocentraceae</taxon>
        <taxon>Prorocentrum</taxon>
    </lineage>
</organism>
<keyword evidence="1" id="KW-0472">Membrane</keyword>